<dbReference type="Gene3D" id="3.40.50.300">
    <property type="entry name" value="P-loop containing nucleotide triphosphate hydrolases"/>
    <property type="match status" value="1"/>
</dbReference>
<dbReference type="Proteomes" id="UP000230233">
    <property type="component" value="Unassembled WGS sequence"/>
</dbReference>
<sequence>MLHKIFYFLCSDCHGNDRNLRTIPTFSERFLESYKEAQAAEAAIEMESIFYKAIDDGIGKSHIYFSMFIWRAFSTNREPATGDLMKKFRPEIQGNISLKSVKLTYSRRTDHPVMTNLTFSARSGQTIASVGPSGA</sequence>
<dbReference type="STRING" id="1611254.A0A2G5SD97"/>
<proteinExistence type="predicted"/>
<protein>
    <submittedName>
        <fullName evidence="1">Uncharacterized protein</fullName>
    </submittedName>
</protein>
<dbReference type="OrthoDB" id="6500128at2759"/>
<organism evidence="1 2">
    <name type="scientific">Caenorhabditis nigoni</name>
    <dbReference type="NCBI Taxonomy" id="1611254"/>
    <lineage>
        <taxon>Eukaryota</taxon>
        <taxon>Metazoa</taxon>
        <taxon>Ecdysozoa</taxon>
        <taxon>Nematoda</taxon>
        <taxon>Chromadorea</taxon>
        <taxon>Rhabditida</taxon>
        <taxon>Rhabditina</taxon>
        <taxon>Rhabditomorpha</taxon>
        <taxon>Rhabditoidea</taxon>
        <taxon>Rhabditidae</taxon>
        <taxon>Peloderinae</taxon>
        <taxon>Caenorhabditis</taxon>
    </lineage>
</organism>
<accession>A0A2G5SD97</accession>
<gene>
    <name evidence="1" type="ORF">B9Z55_028126</name>
</gene>
<dbReference type="InterPro" id="IPR027417">
    <property type="entry name" value="P-loop_NTPase"/>
</dbReference>
<dbReference type="EMBL" id="PDUG01000017">
    <property type="protein sequence ID" value="PIC12889.1"/>
    <property type="molecule type" value="Genomic_DNA"/>
</dbReference>
<dbReference type="AlphaFoldDB" id="A0A2G5SD97"/>
<comment type="caution">
    <text evidence="1">The sequence shown here is derived from an EMBL/GenBank/DDBJ whole genome shotgun (WGS) entry which is preliminary data.</text>
</comment>
<keyword evidence="2" id="KW-1185">Reference proteome</keyword>
<name>A0A2G5SD97_9PELO</name>
<reference evidence="2" key="1">
    <citation type="submission" date="2017-10" db="EMBL/GenBank/DDBJ databases">
        <title>Rapid genome shrinkage in a self-fertile nematode reveals novel sperm competition proteins.</title>
        <authorList>
            <person name="Yin D."/>
            <person name="Schwarz E.M."/>
            <person name="Thomas C.G."/>
            <person name="Felde R.L."/>
            <person name="Korf I.F."/>
            <person name="Cutter A.D."/>
            <person name="Schartner C.M."/>
            <person name="Ralston E.J."/>
            <person name="Meyer B.J."/>
            <person name="Haag E.S."/>
        </authorList>
    </citation>
    <scope>NUCLEOTIDE SEQUENCE [LARGE SCALE GENOMIC DNA]</scope>
    <source>
        <strain evidence="2">JU1422</strain>
    </source>
</reference>
<evidence type="ECO:0000313" key="2">
    <source>
        <dbReference type="Proteomes" id="UP000230233"/>
    </source>
</evidence>
<evidence type="ECO:0000313" key="1">
    <source>
        <dbReference type="EMBL" id="PIC12889.1"/>
    </source>
</evidence>